<evidence type="ECO:0000313" key="3">
    <source>
        <dbReference type="Proteomes" id="UP000887565"/>
    </source>
</evidence>
<dbReference type="SMART" id="SM00289">
    <property type="entry name" value="WR1"/>
    <property type="match status" value="11"/>
</dbReference>
<dbReference type="InterPro" id="IPR006150">
    <property type="entry name" value="Cys_repeat_1"/>
</dbReference>
<sequence>MNSSSQWAILILTLLGCYVESAKPARNRNYAPAKDICNPLQFHKPHLTDSSKYYECRPLTDAEKRLWGSESLGIWILRSCPDPRTEEFDELFQKCENKRKRRRQYLACASNPGANGCSTDCSAQNTNPVNGNPCSWVSSNLSPDSSNTRNFLQCAPVSPGDSCGQWTRMSCPPDSQFNPQLQICISANLQTNNCAQTQVPICNCDPNQGRGQGAVCPGRGVCQSGTCCLPIRNDVPSMSYPMGQMSPSLCPTGLPPTGPCSVCPQRSMCQPNIGCCPPMTNPQQPQSIFTGTNNALCPDGGLPVCSCDSGCPKSTVCQTSVGCCPLPIQNNALSMGQCPGGMMPTGPCNSGACPPSNMCLPNVGCCPNLMPGAPCSNGMLPIGPCSLGCPTPTSCEPNVGCCTQGFLQPQSQLPTFNPRVQTLNIQIILKCPSNDQPQGLCSSGCPPNTLCMQGICCPTGNLSPSRLGDIPQICSNGLRPVCSCSSGCPSSTSCQTGVGCCPALPPLGTNHGLSNQLCSNGMKPAMPCFLGCPSGSVCEVVGSGNLCPDGTRPLVNQCSDSCPIGSMCQPSVGCCQVSSPVNPSRQMCPGGVQPYSSCSAGCPPTTACQPNVGCCPQSLNQGLVQNIQICSNGQRPIGPCSIGCPSGTACQQGNCCPILSQPSTSLVLPPPPVSMPLCGTGQIPISSCVPTQNCPPGYECTAQGCCPAAPVACPPNGQNPGFCQGATSSPCCPPPVCPNGASPLRSCSSDGQCPPNYLCIGGSCCFQKLPQPTAPVMPSVLPICPSNQQAICQCATRNNACPQGSSCQEGVCCISMQLPISSGGIGLAPNFGQIPGAPCRLSAECNGYVSNAASCGSNGACACLPGSWSNGVQCQQGAQPQFQQNCCQQSAGPCRFAYNKVKRRPQLEPAINDTSEPLFFVPLTTAARKCMDSFTCTPNEVCVNGTCERKKFPGEYGCKHSEECDHFCPSSFCHFDDAKSVGICKCRDGYSFADLCCELCMCLDFDQNL</sequence>
<organism evidence="3 4">
    <name type="scientific">Romanomermis culicivorax</name>
    <name type="common">Nematode worm</name>
    <dbReference type="NCBI Taxonomy" id="13658"/>
    <lineage>
        <taxon>Eukaryota</taxon>
        <taxon>Metazoa</taxon>
        <taxon>Ecdysozoa</taxon>
        <taxon>Nematoda</taxon>
        <taxon>Enoplea</taxon>
        <taxon>Dorylaimia</taxon>
        <taxon>Mermithida</taxon>
        <taxon>Mermithoidea</taxon>
        <taxon>Mermithidae</taxon>
        <taxon>Romanomermis</taxon>
    </lineage>
</organism>
<dbReference type="SMART" id="SM00494">
    <property type="entry name" value="ChtBD2"/>
    <property type="match status" value="2"/>
</dbReference>
<dbReference type="Proteomes" id="UP000887565">
    <property type="component" value="Unplaced"/>
</dbReference>
<proteinExistence type="predicted"/>
<feature type="chain" id="PRO_5038101228" evidence="1">
    <location>
        <begin position="22"/>
        <end position="1009"/>
    </location>
</feature>
<feature type="signal peptide" evidence="1">
    <location>
        <begin position="1"/>
        <end position="21"/>
    </location>
</feature>
<feature type="domain" description="Chitin-binding type-2" evidence="2">
    <location>
        <begin position="132"/>
        <end position="196"/>
    </location>
</feature>
<dbReference type="AlphaFoldDB" id="A0A915KKM9"/>
<dbReference type="GO" id="GO:0008061">
    <property type="term" value="F:chitin binding"/>
    <property type="evidence" value="ECO:0007669"/>
    <property type="project" value="InterPro"/>
</dbReference>
<dbReference type="PANTHER" id="PTHR34150:SF4">
    <property type="entry name" value="CHITIN BINDING DOMAIN (CHTBD2) CONTAINING"/>
    <property type="match status" value="1"/>
</dbReference>
<evidence type="ECO:0000259" key="2">
    <source>
        <dbReference type="SMART" id="SM00494"/>
    </source>
</evidence>
<keyword evidence="3" id="KW-1185">Reference proteome</keyword>
<dbReference type="InterPro" id="IPR002557">
    <property type="entry name" value="Chitin-bd_dom"/>
</dbReference>
<protein>
    <submittedName>
        <fullName evidence="4">Chitin-binding type-2 domain-containing protein</fullName>
    </submittedName>
</protein>
<dbReference type="InterPro" id="IPR036508">
    <property type="entry name" value="Chitin-bd_dom_sf"/>
</dbReference>
<dbReference type="OMA" id="PAGQMCC"/>
<accession>A0A915KKM9</accession>
<feature type="domain" description="Chitin-binding type-2" evidence="2">
    <location>
        <begin position="35"/>
        <end position="110"/>
    </location>
</feature>
<keyword evidence="1" id="KW-0732">Signal</keyword>
<name>A0A915KKM9_ROMCU</name>
<evidence type="ECO:0000313" key="4">
    <source>
        <dbReference type="WBParaSite" id="nRc.2.0.1.t39320-RA"/>
    </source>
</evidence>
<reference evidence="4" key="1">
    <citation type="submission" date="2022-11" db="UniProtKB">
        <authorList>
            <consortium name="WormBaseParasite"/>
        </authorList>
    </citation>
    <scope>IDENTIFICATION</scope>
</reference>
<dbReference type="GO" id="GO:0005576">
    <property type="term" value="C:extracellular region"/>
    <property type="evidence" value="ECO:0007669"/>
    <property type="project" value="InterPro"/>
</dbReference>
<evidence type="ECO:0000256" key="1">
    <source>
        <dbReference type="SAM" id="SignalP"/>
    </source>
</evidence>
<dbReference type="SUPFAM" id="SSF57625">
    <property type="entry name" value="Invertebrate chitin-binding proteins"/>
    <property type="match status" value="1"/>
</dbReference>
<dbReference type="PANTHER" id="PTHR34150">
    <property type="entry name" value="PROTEIN CBG08832-RELATED"/>
    <property type="match status" value="1"/>
</dbReference>
<dbReference type="WBParaSite" id="nRc.2.0.1.t39320-RA">
    <property type="protein sequence ID" value="nRc.2.0.1.t39320-RA"/>
    <property type="gene ID" value="nRc.2.0.1.g39320"/>
</dbReference>